<protein>
    <submittedName>
        <fullName evidence="1">TatD family hydrolase</fullName>
    </submittedName>
</protein>
<accession>A0ACD5H7R1</accession>
<sequence length="273" mass="30006">MESLTRDAANDAVALPLHGLVDSHCHLDDAAFDVDRDAVVRRATAVGVHTIIVPAYSPSYWFRVREVCARYPELNPAFGVHPLYLEDREAGWEDVLANCLTDAVALGEIGLDTCAGAPDALRQRACFTTQLAMARQLRLPVILHARGCVEEVILILRRFPDLRGVLHSFSGSLVQAQRLIDLGFLLGLGGALTHPRARRLRATAERLPAESLLMETDAPWQPPYAHLGTRNEPAYLAMVIASLARLRHTSVQEVARITAQNARSLFSLQGIPQ</sequence>
<keyword evidence="1" id="KW-0378">Hydrolase</keyword>
<evidence type="ECO:0000313" key="1">
    <source>
        <dbReference type="EMBL" id="XRI69618.1"/>
    </source>
</evidence>
<proteinExistence type="predicted"/>
<reference evidence="1" key="1">
    <citation type="submission" date="2023-06" db="EMBL/GenBank/DDBJ databases">
        <title>Complete and circular genome of Acidithiobacillus ferrianus DSM 107098.</title>
        <authorList>
            <person name="Norris P.R."/>
            <person name="Falagan C."/>
            <person name="Moya-Beltran A."/>
            <person name="Castro M."/>
            <person name="Quatrini R."/>
            <person name="Johnson D.B."/>
        </authorList>
    </citation>
    <scope>NUCLEOTIDE SEQUENCE</scope>
    <source>
        <strain evidence="1">MG</strain>
    </source>
</reference>
<keyword evidence="2" id="KW-1185">Reference proteome</keyword>
<name>A0ACD5H7R1_9PROT</name>
<dbReference type="EMBL" id="CP127523">
    <property type="protein sequence ID" value="XRI69618.1"/>
    <property type="molecule type" value="Genomic_DNA"/>
</dbReference>
<evidence type="ECO:0000313" key="2">
    <source>
        <dbReference type="Proteomes" id="UP000470022"/>
    </source>
</evidence>
<dbReference type="Proteomes" id="UP000470022">
    <property type="component" value="Chromosome"/>
</dbReference>
<organism evidence="1 2">
    <name type="scientific">Acidithiobacillus ferrianus</name>
    <dbReference type="NCBI Taxonomy" id="2678518"/>
    <lineage>
        <taxon>Bacteria</taxon>
        <taxon>Pseudomonadati</taxon>
        <taxon>Pseudomonadota</taxon>
        <taxon>Acidithiobacillia</taxon>
        <taxon>Acidithiobacillales</taxon>
        <taxon>Acidithiobacillaceae</taxon>
        <taxon>Acidithiobacillus</taxon>
    </lineage>
</organism>
<gene>
    <name evidence="1" type="ORF">GL267_002725</name>
</gene>